<name>A0A5A7UBX6_CUCMM</name>
<comment type="caution">
    <text evidence="1">The sequence shown here is derived from an EMBL/GenBank/DDBJ whole genome shotgun (WGS) entry which is preliminary data.</text>
</comment>
<evidence type="ECO:0000313" key="2">
    <source>
        <dbReference type="Proteomes" id="UP000321393"/>
    </source>
</evidence>
<proteinExistence type="predicted"/>
<accession>A0A5A7UBX6</accession>
<dbReference type="EMBL" id="SSTE01009593">
    <property type="protein sequence ID" value="KAA0053242.1"/>
    <property type="molecule type" value="Genomic_DNA"/>
</dbReference>
<dbReference type="AlphaFoldDB" id="A0A5A7UBX6"/>
<evidence type="ECO:0000313" key="1">
    <source>
        <dbReference type="EMBL" id="KAA0053242.1"/>
    </source>
</evidence>
<protein>
    <submittedName>
        <fullName evidence="1">Kirola-like</fullName>
    </submittedName>
</protein>
<sequence>MVLEQGVNETLEGQTLVGNQTEETSAINVVIAVVIDAYIGAAMDESLLHVPLYVLPSTSVEPLPLLPSNLYSLPSTDSVPNPSNHLEVEHPQIYSTFEVEESSTHFNLSVPTSSSSSIAHQQLEGL</sequence>
<reference evidence="1 2" key="1">
    <citation type="submission" date="2019-08" db="EMBL/GenBank/DDBJ databases">
        <title>Draft genome sequences of two oriental melons (Cucumis melo L. var makuwa).</title>
        <authorList>
            <person name="Kwon S.-Y."/>
        </authorList>
    </citation>
    <scope>NUCLEOTIDE SEQUENCE [LARGE SCALE GENOMIC DNA]</scope>
    <source>
        <strain evidence="2">cv. SW 3</strain>
        <tissue evidence="1">Leaf</tissue>
    </source>
</reference>
<organism evidence="1 2">
    <name type="scientific">Cucumis melo var. makuwa</name>
    <name type="common">Oriental melon</name>
    <dbReference type="NCBI Taxonomy" id="1194695"/>
    <lineage>
        <taxon>Eukaryota</taxon>
        <taxon>Viridiplantae</taxon>
        <taxon>Streptophyta</taxon>
        <taxon>Embryophyta</taxon>
        <taxon>Tracheophyta</taxon>
        <taxon>Spermatophyta</taxon>
        <taxon>Magnoliopsida</taxon>
        <taxon>eudicotyledons</taxon>
        <taxon>Gunneridae</taxon>
        <taxon>Pentapetalae</taxon>
        <taxon>rosids</taxon>
        <taxon>fabids</taxon>
        <taxon>Cucurbitales</taxon>
        <taxon>Cucurbitaceae</taxon>
        <taxon>Benincaseae</taxon>
        <taxon>Cucumis</taxon>
    </lineage>
</organism>
<gene>
    <name evidence="1" type="ORF">E6C27_scaffold102G00280</name>
</gene>
<dbReference type="Proteomes" id="UP000321393">
    <property type="component" value="Unassembled WGS sequence"/>
</dbReference>